<sequence>MNINIAPSVNINSILRDWVERQPARRLFAFVNSRGETLEDYDYVGFAARVETLAARLAETDGLRPGDRVVLTYQPGLELVAALFACSKVGLIPIPTPPLSAFDFVAWVGRIDHIVADSGASLWLACGRTLEFFADGRQRYTDPMSRAGADSLDALPVVETTAIETDPNAAAPEKPHPIAFLQYTSGSTSNPKGVCVSHQNLIANCRAVVDYDNQIAVTWLPQHHDMGLIGYYIYAVLSGGTTWGMSPRSFMQNPSIWLELLTRHKATATSVPNFALELCLNERHVPPADLDRYDLSSLRMLMVAAEPVSPETFEAFRRKFARCGLKDEGFFTAYGLAEFTLAVSSRGRRAISVDRRRLAQGQASVVTETTGVSHALPLMSCGRALGDTDIRIVDPDTGIEVPDGRTGEIWCAGAGRAMGYWQKPEDNRDIFDARLVGAAGVDTPFLRTGDIGFMQDGELFVCGRLKDMIIIRGQNIYPEDIEALALQVYPQLRRNGVVAFSSGDGTETDITLVAEIARGNEMPDEVEIVRVIREGLQVPVARVVFVPPRSVARTSSGKVRRARTREFLETGQMPLLLDTRHALAAARTDGKSDVYELELLKDRYGITGEEDYTLFDAGIDSLDLVVFLNWIKDSLVDRNAPELAERVNPRLLSSISIRDLFALVRQFVTAPAAATRAMAEFFAHAYEARVAAEKEKMLADRSYHAVDRRAANPPGQKIGTLLTGGTGFLGPFLIDALLKQSDEDLHVLVRGRSLEQARARLDKAFLENITGPDSRKAYEKRVHVVLGDLEAPRLGLDEAAWSRLADGVDTVYHNGALVNYLLTYDHMRAANVVGTSEVLDLCFTGRDKVLNYLSTTFIFGWAVKDFLYESDNNDAMDRLDFGYSQTKWAAEQKVFAAMRQGLKARVFRPSLVTPALNGNGGNLDIALRLLSFIVKHGLGVTAGNQVSFMPADISADNMIAIARQEETLGQTFHVVRDHHETMPMITDIIAQRLGTCFDMYDLKSFVPQVIRRCTRADPLYPLLDFLVGSVDNISRMEFKRYESSNYQLARDRAAATHADPPLDVVVDGILRFLKVRNLL</sequence>
<organism evidence="7 8">
    <name type="scientific">Methyloceanibacter caenitepidi</name>
    <dbReference type="NCBI Taxonomy" id="1384459"/>
    <lineage>
        <taxon>Bacteria</taxon>
        <taxon>Pseudomonadati</taxon>
        <taxon>Pseudomonadota</taxon>
        <taxon>Alphaproteobacteria</taxon>
        <taxon>Hyphomicrobiales</taxon>
        <taxon>Hyphomicrobiaceae</taxon>
        <taxon>Methyloceanibacter</taxon>
    </lineage>
</organism>
<dbReference type="PANTHER" id="PTHR22754">
    <property type="entry name" value="DISCO-INTERACTING PROTEIN 2 DIP2 -RELATED"/>
    <property type="match status" value="1"/>
</dbReference>
<dbReference type="InterPro" id="IPR020845">
    <property type="entry name" value="AMP-binding_CS"/>
</dbReference>
<dbReference type="EC" id="6.2.1.3" evidence="7"/>
<keyword evidence="3" id="KW-0597">Phosphoprotein</keyword>
<protein>
    <submittedName>
        <fullName evidence="7">Long-chain-fatty-acid--CoA ligase</fullName>
        <ecNumber evidence="7">6.2.1.3</ecNumber>
    </submittedName>
</protein>
<evidence type="ECO:0000256" key="4">
    <source>
        <dbReference type="ARBA" id="ARBA00022598"/>
    </source>
</evidence>
<keyword evidence="8" id="KW-1185">Reference proteome</keyword>
<evidence type="ECO:0000313" key="7">
    <source>
        <dbReference type="EMBL" id="BAQ15941.1"/>
    </source>
</evidence>
<dbReference type="Pfam" id="PF00501">
    <property type="entry name" value="AMP-binding"/>
    <property type="match status" value="1"/>
</dbReference>
<evidence type="ECO:0000313" key="8">
    <source>
        <dbReference type="Proteomes" id="UP000031643"/>
    </source>
</evidence>
<dbReference type="GO" id="GO:0071766">
    <property type="term" value="P:Actinobacterium-type cell wall biogenesis"/>
    <property type="evidence" value="ECO:0007669"/>
    <property type="project" value="UniProtKB-ARBA"/>
</dbReference>
<dbReference type="PROSITE" id="PS00455">
    <property type="entry name" value="AMP_BINDING"/>
    <property type="match status" value="1"/>
</dbReference>
<evidence type="ECO:0000259" key="6">
    <source>
        <dbReference type="Pfam" id="PF07993"/>
    </source>
</evidence>
<dbReference type="Gene3D" id="3.40.50.720">
    <property type="entry name" value="NAD(P)-binding Rossmann-like Domain"/>
    <property type="match status" value="1"/>
</dbReference>
<dbReference type="InterPro" id="IPR042099">
    <property type="entry name" value="ANL_N_sf"/>
</dbReference>
<dbReference type="STRING" id="1384459.GL4_0475"/>
<gene>
    <name evidence="7" type="ORF">GL4_0475</name>
</gene>
<dbReference type="InterPro" id="IPR036291">
    <property type="entry name" value="NAD(P)-bd_dom_sf"/>
</dbReference>
<dbReference type="InterPro" id="IPR045851">
    <property type="entry name" value="AMP-bd_C_sf"/>
</dbReference>
<dbReference type="Pfam" id="PF07993">
    <property type="entry name" value="NAD_binding_4"/>
    <property type="match status" value="1"/>
</dbReference>
<feature type="domain" description="Thioester reductase (TE)" evidence="6">
    <location>
        <begin position="722"/>
        <end position="957"/>
    </location>
</feature>
<evidence type="ECO:0000256" key="2">
    <source>
        <dbReference type="ARBA" id="ARBA00022450"/>
    </source>
</evidence>
<dbReference type="SUPFAM" id="SSF51735">
    <property type="entry name" value="NAD(P)-binding Rossmann-fold domains"/>
    <property type="match status" value="1"/>
</dbReference>
<dbReference type="Proteomes" id="UP000031643">
    <property type="component" value="Chromosome"/>
</dbReference>
<dbReference type="KEGG" id="mcg:GL4_0475"/>
<accession>A0A0A8JZV4</accession>
<dbReference type="RefSeq" id="WP_052464056.1">
    <property type="nucleotide sequence ID" value="NZ_AP014648.1"/>
</dbReference>
<dbReference type="Gene3D" id="3.30.300.30">
    <property type="match status" value="1"/>
</dbReference>
<dbReference type="HOGENOM" id="CLU_000022_2_17_5"/>
<keyword evidence="2" id="KW-0596">Phosphopantetheine</keyword>
<evidence type="ECO:0000259" key="5">
    <source>
        <dbReference type="Pfam" id="PF00501"/>
    </source>
</evidence>
<dbReference type="SUPFAM" id="SSF56801">
    <property type="entry name" value="Acetyl-CoA synthetase-like"/>
    <property type="match status" value="1"/>
</dbReference>
<proteinExistence type="inferred from homology"/>
<dbReference type="GO" id="GO:0004467">
    <property type="term" value="F:long-chain fatty acid-CoA ligase activity"/>
    <property type="evidence" value="ECO:0007669"/>
    <property type="project" value="UniProtKB-EC"/>
</dbReference>
<dbReference type="InterPro" id="IPR013120">
    <property type="entry name" value="FAR_NAD-bd"/>
</dbReference>
<evidence type="ECO:0000256" key="1">
    <source>
        <dbReference type="ARBA" id="ARBA00006432"/>
    </source>
</evidence>
<dbReference type="InterPro" id="IPR000873">
    <property type="entry name" value="AMP-dep_synth/lig_dom"/>
</dbReference>
<dbReference type="PANTHER" id="PTHR22754:SF32">
    <property type="entry name" value="DISCO-INTERACTING PROTEIN 2"/>
    <property type="match status" value="1"/>
</dbReference>
<dbReference type="GO" id="GO:0008610">
    <property type="term" value="P:lipid biosynthetic process"/>
    <property type="evidence" value="ECO:0007669"/>
    <property type="project" value="InterPro"/>
</dbReference>
<reference evidence="7 8" key="1">
    <citation type="submission" date="2014-09" db="EMBL/GenBank/DDBJ databases">
        <title>Genome sequencing of Methyloceanibacter caenitepidi Gela4.</title>
        <authorList>
            <person name="Takeuchi M."/>
            <person name="Susumu S."/>
            <person name="Kamagata Y."/>
            <person name="Oshima K."/>
            <person name="Hattori M."/>
            <person name="Iwasaki W."/>
        </authorList>
    </citation>
    <scope>NUCLEOTIDE SEQUENCE [LARGE SCALE GENOMIC DNA]</scope>
    <source>
        <strain evidence="7 8">Gela4</strain>
    </source>
</reference>
<dbReference type="Gene3D" id="3.40.50.12780">
    <property type="entry name" value="N-terminal domain of ligase-like"/>
    <property type="match status" value="1"/>
</dbReference>
<feature type="domain" description="AMP-dependent synthetase/ligase" evidence="5">
    <location>
        <begin position="16"/>
        <end position="421"/>
    </location>
</feature>
<dbReference type="AlphaFoldDB" id="A0A0A8JZV4"/>
<dbReference type="FunFam" id="3.40.50.12780:FF:000013">
    <property type="entry name" value="Long-chain-fatty-acid--AMP ligase FadD32"/>
    <property type="match status" value="1"/>
</dbReference>
<keyword evidence="4 7" id="KW-0436">Ligase</keyword>
<comment type="similarity">
    <text evidence="1">Belongs to the ATP-dependent AMP-binding enzyme family.</text>
</comment>
<dbReference type="InterPro" id="IPR040097">
    <property type="entry name" value="FAAL/FAAC"/>
</dbReference>
<dbReference type="EMBL" id="AP014648">
    <property type="protein sequence ID" value="BAQ15941.1"/>
    <property type="molecule type" value="Genomic_DNA"/>
</dbReference>
<dbReference type="CDD" id="cd05931">
    <property type="entry name" value="FAAL"/>
    <property type="match status" value="1"/>
</dbReference>
<name>A0A0A8JZV4_9HYPH</name>
<evidence type="ECO:0000256" key="3">
    <source>
        <dbReference type="ARBA" id="ARBA00022553"/>
    </source>
</evidence>